<dbReference type="HAMAP" id="MF_01401">
    <property type="entry name" value="MsrA"/>
    <property type="match status" value="1"/>
</dbReference>
<dbReference type="EC" id="1.8.4.11" evidence="5"/>
<dbReference type="PANTHER" id="PTHR42799">
    <property type="entry name" value="MITOCHONDRIAL PEPTIDE METHIONINE SULFOXIDE REDUCTASE"/>
    <property type="match status" value="1"/>
</dbReference>
<dbReference type="Pfam" id="PF01625">
    <property type="entry name" value="PMSR"/>
    <property type="match status" value="1"/>
</dbReference>
<evidence type="ECO:0000256" key="2">
    <source>
        <dbReference type="ARBA" id="ARBA00023002"/>
    </source>
</evidence>
<evidence type="ECO:0000256" key="4">
    <source>
        <dbReference type="ARBA" id="ARBA00048782"/>
    </source>
</evidence>
<sequence>MKNTLIDDSLFVVAAEGDGQRGMPEHAVLQRSIFPPFPEHYQCVLFGMGCFWGAERRFWQQRGVYTTAVGYAGGNTLKPNYEQVCSGLTEHAEVVLVVFDPSEISFSELLQVFWQSHDPTQGMRQGNDVGSQYRSVIYCMSREQLEEAQASCVHYQKRLITAGGASITTDIEMAPVFYYAETMHQQSLAHNPQGYCGLRGTGVMY</sequence>
<dbReference type="PANTHER" id="PTHR42799:SF2">
    <property type="entry name" value="MITOCHONDRIAL PEPTIDE METHIONINE SULFOXIDE REDUCTASE"/>
    <property type="match status" value="1"/>
</dbReference>
<evidence type="ECO:0000313" key="7">
    <source>
        <dbReference type="EMBL" id="MDY7219830.1"/>
    </source>
</evidence>
<keyword evidence="2 5" id="KW-0560">Oxidoreductase</keyword>
<protein>
    <recommendedName>
        <fullName evidence="5">Peptide methionine sulfoxide reductase MsrA</fullName>
        <shortName evidence="5">Protein-methionine-S-oxide reductase</shortName>
        <ecNumber evidence="5">1.8.4.11</ecNumber>
    </recommendedName>
    <alternativeName>
        <fullName evidence="5">Peptide-methionine (S)-S-oxide reductase</fullName>
        <shortName evidence="5">Peptide Met(O) reductase</shortName>
    </alternativeName>
</protein>
<evidence type="ECO:0000259" key="6">
    <source>
        <dbReference type="Pfam" id="PF01625"/>
    </source>
</evidence>
<comment type="function">
    <text evidence="5">Has an important function as a repair enzyme for proteins that have been inactivated by oxidation. Catalyzes the reversible oxidation-reduction of methionine sulfoxide in proteins to methionine.</text>
</comment>
<evidence type="ECO:0000256" key="1">
    <source>
        <dbReference type="ARBA" id="ARBA00005591"/>
    </source>
</evidence>
<accession>A0ABU5GS68</accession>
<comment type="catalytic activity">
    <reaction evidence="3 5">
        <text>L-methionyl-[protein] + [thioredoxin]-disulfide + H2O = L-methionyl-(S)-S-oxide-[protein] + [thioredoxin]-dithiol</text>
        <dbReference type="Rhea" id="RHEA:14217"/>
        <dbReference type="Rhea" id="RHEA-COMP:10698"/>
        <dbReference type="Rhea" id="RHEA-COMP:10700"/>
        <dbReference type="Rhea" id="RHEA-COMP:12313"/>
        <dbReference type="Rhea" id="RHEA-COMP:12315"/>
        <dbReference type="ChEBI" id="CHEBI:15377"/>
        <dbReference type="ChEBI" id="CHEBI:16044"/>
        <dbReference type="ChEBI" id="CHEBI:29950"/>
        <dbReference type="ChEBI" id="CHEBI:44120"/>
        <dbReference type="ChEBI" id="CHEBI:50058"/>
        <dbReference type="EC" id="1.8.4.11"/>
    </reaction>
</comment>
<gene>
    <name evidence="5 7" type="primary">msrA</name>
    <name evidence="7" type="ORF">TOI97_09685</name>
</gene>
<proteinExistence type="inferred from homology"/>
<dbReference type="InterPro" id="IPR002569">
    <property type="entry name" value="Met_Sox_Rdtase_MsrA_dom"/>
</dbReference>
<dbReference type="NCBIfam" id="TIGR00401">
    <property type="entry name" value="msrA"/>
    <property type="match status" value="1"/>
</dbReference>
<reference evidence="7 8" key="1">
    <citation type="submission" date="2023-12" db="EMBL/GenBank/DDBJ databases">
        <title>Denitrificimonas halotolerans sp. nov.,a novel species isolated from landfill leachate.</title>
        <authorList>
            <person name="Wang S."/>
        </authorList>
    </citation>
    <scope>NUCLEOTIDE SEQUENCE [LARGE SCALE GENOMIC DNA]</scope>
    <source>
        <strain evidence="7 8">JX-1</strain>
    </source>
</reference>
<organism evidence="7 8">
    <name type="scientific">Denitrificimonas halotolerans</name>
    <dbReference type="NCBI Taxonomy" id="3098930"/>
    <lineage>
        <taxon>Bacteria</taxon>
        <taxon>Pseudomonadati</taxon>
        <taxon>Pseudomonadota</taxon>
        <taxon>Gammaproteobacteria</taxon>
        <taxon>Pseudomonadales</taxon>
        <taxon>Pseudomonadaceae</taxon>
        <taxon>Denitrificimonas</taxon>
    </lineage>
</organism>
<evidence type="ECO:0000256" key="3">
    <source>
        <dbReference type="ARBA" id="ARBA00047806"/>
    </source>
</evidence>
<dbReference type="GO" id="GO:0008113">
    <property type="term" value="F:peptide-methionine (S)-S-oxide reductase activity"/>
    <property type="evidence" value="ECO:0007669"/>
    <property type="project" value="UniProtKB-EC"/>
</dbReference>
<evidence type="ECO:0000256" key="5">
    <source>
        <dbReference type="HAMAP-Rule" id="MF_01401"/>
    </source>
</evidence>
<comment type="similarity">
    <text evidence="1 5">Belongs to the MsrA Met sulfoxide reductase family.</text>
</comment>
<dbReference type="Gene3D" id="3.30.1060.10">
    <property type="entry name" value="Peptide methionine sulphoxide reductase MsrA"/>
    <property type="match status" value="1"/>
</dbReference>
<dbReference type="EMBL" id="JAXIVU010000013">
    <property type="protein sequence ID" value="MDY7219830.1"/>
    <property type="molecule type" value="Genomic_DNA"/>
</dbReference>
<feature type="active site" evidence="5">
    <location>
        <position position="50"/>
    </location>
</feature>
<evidence type="ECO:0000313" key="8">
    <source>
        <dbReference type="Proteomes" id="UP001294570"/>
    </source>
</evidence>
<dbReference type="InterPro" id="IPR036509">
    <property type="entry name" value="Met_Sox_Rdtase_MsrA_sf"/>
</dbReference>
<keyword evidence="8" id="KW-1185">Reference proteome</keyword>
<comment type="catalytic activity">
    <reaction evidence="4 5">
        <text>[thioredoxin]-disulfide + L-methionine + H2O = L-methionine (S)-S-oxide + [thioredoxin]-dithiol</text>
        <dbReference type="Rhea" id="RHEA:19993"/>
        <dbReference type="Rhea" id="RHEA-COMP:10698"/>
        <dbReference type="Rhea" id="RHEA-COMP:10700"/>
        <dbReference type="ChEBI" id="CHEBI:15377"/>
        <dbReference type="ChEBI" id="CHEBI:29950"/>
        <dbReference type="ChEBI" id="CHEBI:50058"/>
        <dbReference type="ChEBI" id="CHEBI:57844"/>
        <dbReference type="ChEBI" id="CHEBI:58772"/>
        <dbReference type="EC" id="1.8.4.11"/>
    </reaction>
</comment>
<dbReference type="Proteomes" id="UP001294570">
    <property type="component" value="Unassembled WGS sequence"/>
</dbReference>
<feature type="domain" description="Peptide methionine sulphoxide reductase MsrA" evidence="6">
    <location>
        <begin position="44"/>
        <end position="196"/>
    </location>
</feature>
<dbReference type="InterPro" id="IPR050162">
    <property type="entry name" value="MsrA_MetSO_reductase"/>
</dbReference>
<comment type="caution">
    <text evidence="7">The sequence shown here is derived from an EMBL/GenBank/DDBJ whole genome shotgun (WGS) entry which is preliminary data.</text>
</comment>
<dbReference type="RefSeq" id="WP_321553918.1">
    <property type="nucleotide sequence ID" value="NZ_JAXIVU010000013.1"/>
</dbReference>
<name>A0ABU5GS68_9GAMM</name>
<dbReference type="SUPFAM" id="SSF55068">
    <property type="entry name" value="Peptide methionine sulfoxide reductase"/>
    <property type="match status" value="1"/>
</dbReference>